<gene>
    <name evidence="8" type="primary">Cyp49a1_4</name>
    <name evidence="8" type="ORF">GWK47_052324</name>
</gene>
<reference evidence="8" key="1">
    <citation type="submission" date="2020-07" db="EMBL/GenBank/DDBJ databases">
        <title>The High-quality genome of the commercially important snow crab, Chionoecetes opilio.</title>
        <authorList>
            <person name="Jeong J.-H."/>
            <person name="Ryu S."/>
        </authorList>
    </citation>
    <scope>NUCLEOTIDE SEQUENCE</scope>
    <source>
        <strain evidence="8">MADBK_172401_WGS</strain>
        <tissue evidence="8">Digestive gland</tissue>
    </source>
</reference>
<evidence type="ECO:0000256" key="6">
    <source>
        <dbReference type="ARBA" id="ARBA00023004"/>
    </source>
</evidence>
<dbReference type="SUPFAM" id="SSF48264">
    <property type="entry name" value="Cytochrome P450"/>
    <property type="match status" value="1"/>
</dbReference>
<evidence type="ECO:0000313" key="9">
    <source>
        <dbReference type="Proteomes" id="UP000770661"/>
    </source>
</evidence>
<dbReference type="Proteomes" id="UP000770661">
    <property type="component" value="Unassembled WGS sequence"/>
</dbReference>
<evidence type="ECO:0000256" key="2">
    <source>
        <dbReference type="ARBA" id="ARBA00010617"/>
    </source>
</evidence>
<evidence type="ECO:0000256" key="7">
    <source>
        <dbReference type="ARBA" id="ARBA00023033"/>
    </source>
</evidence>
<dbReference type="InterPro" id="IPR036396">
    <property type="entry name" value="Cyt_P450_sf"/>
</dbReference>
<comment type="caution">
    <text evidence="8">The sequence shown here is derived from an EMBL/GenBank/DDBJ whole genome shotgun (WGS) entry which is preliminary data.</text>
</comment>
<protein>
    <submittedName>
        <fullName evidence="8">Putative cytochrome P450 49a1</fullName>
    </submittedName>
</protein>
<keyword evidence="5" id="KW-0560">Oxidoreductase</keyword>
<proteinExistence type="inferred from homology"/>
<keyword evidence="3" id="KW-0349">Heme</keyword>
<evidence type="ECO:0000256" key="4">
    <source>
        <dbReference type="ARBA" id="ARBA00022723"/>
    </source>
</evidence>
<dbReference type="GO" id="GO:0016705">
    <property type="term" value="F:oxidoreductase activity, acting on paired donors, with incorporation or reduction of molecular oxygen"/>
    <property type="evidence" value="ECO:0007669"/>
    <property type="project" value="InterPro"/>
</dbReference>
<sequence>MTQAILLRLWRPSGWRGSGSLLRFTSTAANAQEAAKPVLEEARPVSEMPGPRLSFPALMVLNRLKNDPDWNQIHKLWITLFASYGSIVRIKFPGFPPIVGLSTPDDCKELNRMTMNEPHRPPVGSLKKIRDNWTDDYFEKRGGIVVENGAEWWRVRSRVQIPLLKPMVVGEYVEEMDNVALTFVDRIKELQDKHGEMPENFQQELYKWALESVGVVALDRRFGCLGAPAGSPEAQYGEELIKVVNTLINTLAILELRFPVWRLFPTPAYNHGKLLRVVQEQVAQTVASLDQKGVSEGIVGRQTSVLQSLLATPGLTHKDIITFILDLVFGGIDTVTYSASSLSS</sequence>
<dbReference type="EMBL" id="JACEEZ010015925">
    <property type="protein sequence ID" value="KAG0718510.1"/>
    <property type="molecule type" value="Genomic_DNA"/>
</dbReference>
<keyword evidence="4" id="KW-0479">Metal-binding</keyword>
<dbReference type="OrthoDB" id="3945418at2759"/>
<comment type="similarity">
    <text evidence="2">Belongs to the cytochrome P450 family.</text>
</comment>
<dbReference type="Gene3D" id="1.10.630.10">
    <property type="entry name" value="Cytochrome P450"/>
    <property type="match status" value="1"/>
</dbReference>
<dbReference type="Pfam" id="PF00067">
    <property type="entry name" value="p450"/>
    <property type="match status" value="1"/>
</dbReference>
<dbReference type="InterPro" id="IPR001128">
    <property type="entry name" value="Cyt_P450"/>
</dbReference>
<keyword evidence="6" id="KW-0408">Iron</keyword>
<dbReference type="InterPro" id="IPR050479">
    <property type="entry name" value="CYP11_CYP27_families"/>
</dbReference>
<keyword evidence="7" id="KW-0503">Monooxygenase</keyword>
<dbReference type="GO" id="GO:0005506">
    <property type="term" value="F:iron ion binding"/>
    <property type="evidence" value="ECO:0007669"/>
    <property type="project" value="InterPro"/>
</dbReference>
<comment type="cofactor">
    <cofactor evidence="1">
        <name>heme</name>
        <dbReference type="ChEBI" id="CHEBI:30413"/>
    </cofactor>
</comment>
<evidence type="ECO:0000313" key="8">
    <source>
        <dbReference type="EMBL" id="KAG0718510.1"/>
    </source>
</evidence>
<dbReference type="GO" id="GO:0020037">
    <property type="term" value="F:heme binding"/>
    <property type="evidence" value="ECO:0007669"/>
    <property type="project" value="InterPro"/>
</dbReference>
<accession>A0A8J4Y091</accession>
<dbReference type="PANTHER" id="PTHR24279">
    <property type="entry name" value="CYTOCHROME P450"/>
    <property type="match status" value="1"/>
</dbReference>
<organism evidence="8 9">
    <name type="scientific">Chionoecetes opilio</name>
    <name type="common">Atlantic snow crab</name>
    <name type="synonym">Cancer opilio</name>
    <dbReference type="NCBI Taxonomy" id="41210"/>
    <lineage>
        <taxon>Eukaryota</taxon>
        <taxon>Metazoa</taxon>
        <taxon>Ecdysozoa</taxon>
        <taxon>Arthropoda</taxon>
        <taxon>Crustacea</taxon>
        <taxon>Multicrustacea</taxon>
        <taxon>Malacostraca</taxon>
        <taxon>Eumalacostraca</taxon>
        <taxon>Eucarida</taxon>
        <taxon>Decapoda</taxon>
        <taxon>Pleocyemata</taxon>
        <taxon>Brachyura</taxon>
        <taxon>Eubrachyura</taxon>
        <taxon>Majoidea</taxon>
        <taxon>Majidae</taxon>
        <taxon>Chionoecetes</taxon>
    </lineage>
</organism>
<evidence type="ECO:0000256" key="3">
    <source>
        <dbReference type="ARBA" id="ARBA00022617"/>
    </source>
</evidence>
<dbReference type="GO" id="GO:0004497">
    <property type="term" value="F:monooxygenase activity"/>
    <property type="evidence" value="ECO:0007669"/>
    <property type="project" value="UniProtKB-KW"/>
</dbReference>
<name>A0A8J4Y091_CHIOP</name>
<keyword evidence="9" id="KW-1185">Reference proteome</keyword>
<evidence type="ECO:0000256" key="1">
    <source>
        <dbReference type="ARBA" id="ARBA00001971"/>
    </source>
</evidence>
<dbReference type="PANTHER" id="PTHR24279:SF120">
    <property type="entry name" value="CYTOCHROME P450"/>
    <property type="match status" value="1"/>
</dbReference>
<evidence type="ECO:0000256" key="5">
    <source>
        <dbReference type="ARBA" id="ARBA00023002"/>
    </source>
</evidence>
<dbReference type="AlphaFoldDB" id="A0A8J4Y091"/>